<feature type="transmembrane region" description="Helical" evidence="3">
    <location>
        <begin position="366"/>
        <end position="386"/>
    </location>
</feature>
<gene>
    <name evidence="5" type="ORF">BV898_16324</name>
</gene>
<dbReference type="PANTHER" id="PTHR45655">
    <property type="entry name" value="GUANYLATE CYCLASE SOLUBLE SUBUNIT BETA-2"/>
    <property type="match status" value="1"/>
</dbReference>
<dbReference type="OrthoDB" id="10062808at2759"/>
<dbReference type="InterPro" id="IPR001054">
    <property type="entry name" value="A/G_cyclase"/>
</dbReference>
<dbReference type="GO" id="GO:0004383">
    <property type="term" value="F:guanylate cyclase activity"/>
    <property type="evidence" value="ECO:0007669"/>
    <property type="project" value="TreeGrafter"/>
</dbReference>
<dbReference type="AlphaFoldDB" id="A0A9X6RLH1"/>
<keyword evidence="3" id="KW-0472">Membrane</keyword>
<organism evidence="5 6">
    <name type="scientific">Hypsibius exemplaris</name>
    <name type="common">Freshwater tardigrade</name>
    <dbReference type="NCBI Taxonomy" id="2072580"/>
    <lineage>
        <taxon>Eukaryota</taxon>
        <taxon>Metazoa</taxon>
        <taxon>Ecdysozoa</taxon>
        <taxon>Tardigrada</taxon>
        <taxon>Eutardigrada</taxon>
        <taxon>Parachela</taxon>
        <taxon>Hypsibioidea</taxon>
        <taxon>Hypsibiidae</taxon>
        <taxon>Hypsibius</taxon>
    </lineage>
</organism>
<keyword evidence="3" id="KW-0812">Transmembrane</keyword>
<dbReference type="GO" id="GO:0008074">
    <property type="term" value="C:guanylate cyclase complex, soluble"/>
    <property type="evidence" value="ECO:0007669"/>
    <property type="project" value="TreeGrafter"/>
</dbReference>
<feature type="region of interest" description="Disordered" evidence="2">
    <location>
        <begin position="711"/>
        <end position="819"/>
    </location>
</feature>
<keyword evidence="3" id="KW-1133">Transmembrane helix</keyword>
<name>A0A9X6RLH1_HYPEX</name>
<evidence type="ECO:0000256" key="2">
    <source>
        <dbReference type="SAM" id="MobiDB-lite"/>
    </source>
</evidence>
<dbReference type="PANTHER" id="PTHR45655:SF13">
    <property type="entry name" value="SOLUBLE GUANYLATE CYCLASE GCY-32-RELATED"/>
    <property type="match status" value="1"/>
</dbReference>
<reference evidence="6" key="1">
    <citation type="submission" date="2017-01" db="EMBL/GenBank/DDBJ databases">
        <title>Comparative genomics of anhydrobiosis in the tardigrade Hypsibius dujardini.</title>
        <authorList>
            <person name="Yoshida Y."/>
            <person name="Koutsovoulos G."/>
            <person name="Laetsch D."/>
            <person name="Stevens L."/>
            <person name="Kumar S."/>
            <person name="Horikawa D."/>
            <person name="Ishino K."/>
            <person name="Komine S."/>
            <person name="Tomita M."/>
            <person name="Blaxter M."/>
            <person name="Arakawa K."/>
        </authorList>
    </citation>
    <scope>NUCLEOTIDE SEQUENCE [LARGE SCALE GENOMIC DNA]</scope>
    <source>
        <strain evidence="6">Z151</strain>
    </source>
</reference>
<proteinExistence type="predicted"/>
<dbReference type="SMART" id="SM00044">
    <property type="entry name" value="CYCc"/>
    <property type="match status" value="1"/>
</dbReference>
<feature type="compositionally biased region" description="Basic and acidic residues" evidence="2">
    <location>
        <begin position="810"/>
        <end position="819"/>
    </location>
</feature>
<evidence type="ECO:0000256" key="1">
    <source>
        <dbReference type="ARBA" id="ARBA00023239"/>
    </source>
</evidence>
<accession>A0A9X6RLH1</accession>
<dbReference type="Proteomes" id="UP000192578">
    <property type="component" value="Unassembled WGS sequence"/>
</dbReference>
<feature type="compositionally biased region" description="Basic and acidic residues" evidence="2">
    <location>
        <begin position="733"/>
        <end position="802"/>
    </location>
</feature>
<evidence type="ECO:0000313" key="6">
    <source>
        <dbReference type="Proteomes" id="UP000192578"/>
    </source>
</evidence>
<dbReference type="PROSITE" id="PS50125">
    <property type="entry name" value="GUANYLATE_CYCLASE_2"/>
    <property type="match status" value="1"/>
</dbReference>
<keyword evidence="6" id="KW-1185">Reference proteome</keyword>
<dbReference type="Gene3D" id="3.30.70.1230">
    <property type="entry name" value="Nucleotide cyclase"/>
    <property type="match status" value="1"/>
</dbReference>
<evidence type="ECO:0000256" key="3">
    <source>
        <dbReference type="SAM" id="Phobius"/>
    </source>
</evidence>
<dbReference type="SUPFAM" id="SSF55073">
    <property type="entry name" value="Nucleotide cyclase"/>
    <property type="match status" value="1"/>
</dbReference>
<dbReference type="CDD" id="cd07302">
    <property type="entry name" value="CHD"/>
    <property type="match status" value="1"/>
</dbReference>
<sequence length="819" mass="92931">MSTDNTSTAVRPSRKTIRQSILSSFQTATAVHHEHPGTLAKGIKVVPYINGRQVLGITILILWPIILGTVFNIYGFEEASAFLKVRLDVEKYQARVERVQGVIDKLVTAQDAILQSLLLKDGKSAEVTGDFGRIAQQELDGLDKAYPELKANHKRVTPKKVLQKLNDWLATVQNFETVDPTILVDNLSSVIKGVRMFFSVFHATSLQAGDTWNNVLQELFISEVNFRIKEVTSFGHFTYGTSASNAMSENLRLTLIRRYQRSLTALDLYYKYSLPEFQIESLQKSCKHCNWTYLRTQKTPFWRGIVPQVVALDKSESLQTVLTQTSLSTDTPVNTFLTLMKESLYPVNIAQEHAGKVVRSRFHEELNVGAAVFGGTLTILVAWILLTTNLLGLVARSLAGIFSESYRFQWVQLCRRRAIERETSRSDKIVAEMFFEMNFKYLYEGNLPPMVMYKEATIAFVELLQYDELCKIYTTVDHVAILDWYYHMVSAAVKGFNTNIVATAGHYCLLAGTHAYHPENVALSMLRLMTLVRESYLPPPHNTKLPLIRCGIHSGPVVGAIVSLKFPLFTMLGDTVNTAARMNSKAKPYCVLLSETANNLLEGNFVTQSAGVFNVKGKGAMQTYWLLSCKWQTFAENFVDLGVADELQKIHDLKAENHENLRRTGLANNHAHSLFEKGAGRRSSSSVNDGSIAGLGGDLLQSFIRAKKRKKSKRVDRILDMKMRDQSGSATRIIEREPEQNRLEQAEHGERNRPEQTEHGERNRLEQMEHGERKRPEQTEHGERRDRNKRKTEERSRLEQTKHGKRNRLKQTEHGERIP</sequence>
<dbReference type="InterPro" id="IPR029787">
    <property type="entry name" value="Nucleotide_cyclase"/>
</dbReference>
<dbReference type="Pfam" id="PF00211">
    <property type="entry name" value="Guanylate_cyc"/>
    <property type="match status" value="1"/>
</dbReference>
<protein>
    <submittedName>
        <fullName evidence="5">Soluble guanylate cyclase 88E</fullName>
    </submittedName>
</protein>
<dbReference type="GO" id="GO:0070482">
    <property type="term" value="P:response to oxygen levels"/>
    <property type="evidence" value="ECO:0007669"/>
    <property type="project" value="TreeGrafter"/>
</dbReference>
<feature type="compositionally biased region" description="Basic and acidic residues" evidence="2">
    <location>
        <begin position="715"/>
        <end position="725"/>
    </location>
</feature>
<feature type="transmembrane region" description="Helical" evidence="3">
    <location>
        <begin position="54"/>
        <end position="76"/>
    </location>
</feature>
<keyword evidence="1" id="KW-0456">Lyase</keyword>
<dbReference type="GO" id="GO:0019934">
    <property type="term" value="P:cGMP-mediated signaling"/>
    <property type="evidence" value="ECO:0007669"/>
    <property type="project" value="TreeGrafter"/>
</dbReference>
<evidence type="ECO:0000313" key="5">
    <source>
        <dbReference type="EMBL" id="OWA51862.1"/>
    </source>
</evidence>
<comment type="caution">
    <text evidence="5">The sequence shown here is derived from an EMBL/GenBank/DDBJ whole genome shotgun (WGS) entry which is preliminary data.</text>
</comment>
<dbReference type="EMBL" id="MTYJ01000242">
    <property type="protein sequence ID" value="OWA51862.1"/>
    <property type="molecule type" value="Genomic_DNA"/>
</dbReference>
<evidence type="ECO:0000259" key="4">
    <source>
        <dbReference type="PROSITE" id="PS50125"/>
    </source>
</evidence>
<feature type="domain" description="Guanylate cyclase" evidence="4">
    <location>
        <begin position="457"/>
        <end position="583"/>
    </location>
</feature>